<evidence type="ECO:0000313" key="2">
    <source>
        <dbReference type="EMBL" id="PFX13632.1"/>
    </source>
</evidence>
<dbReference type="InterPro" id="IPR036361">
    <property type="entry name" value="SAP_dom_sf"/>
</dbReference>
<dbReference type="EMBL" id="LSMT01000929">
    <property type="protein sequence ID" value="PFX13632.1"/>
    <property type="molecule type" value="Genomic_DNA"/>
</dbReference>
<comment type="caution">
    <text evidence="2">The sequence shown here is derived from an EMBL/GenBank/DDBJ whole genome shotgun (WGS) entry which is preliminary data.</text>
</comment>
<dbReference type="SMART" id="SM00513">
    <property type="entry name" value="SAP"/>
    <property type="match status" value="1"/>
</dbReference>
<dbReference type="OrthoDB" id="5978709at2759"/>
<feature type="domain" description="SAP" evidence="1">
    <location>
        <begin position="340"/>
        <end position="374"/>
    </location>
</feature>
<reference evidence="3" key="1">
    <citation type="journal article" date="2017" name="bioRxiv">
        <title>Comparative analysis of the genomes of Stylophora pistillata and Acropora digitifera provides evidence for extensive differences between species of corals.</title>
        <authorList>
            <person name="Voolstra C.R."/>
            <person name="Li Y."/>
            <person name="Liew Y.J."/>
            <person name="Baumgarten S."/>
            <person name="Zoccola D."/>
            <person name="Flot J.-F."/>
            <person name="Tambutte S."/>
            <person name="Allemand D."/>
            <person name="Aranda M."/>
        </authorList>
    </citation>
    <scope>NUCLEOTIDE SEQUENCE [LARGE SCALE GENOMIC DNA]</scope>
</reference>
<dbReference type="SUPFAM" id="SSF68906">
    <property type="entry name" value="SAP domain"/>
    <property type="match status" value="1"/>
</dbReference>
<name>A0A2B4RBM8_STYPI</name>
<dbReference type="AlphaFoldDB" id="A0A2B4RBM8"/>
<evidence type="ECO:0000259" key="1">
    <source>
        <dbReference type="PROSITE" id="PS50800"/>
    </source>
</evidence>
<dbReference type="Pfam" id="PF02037">
    <property type="entry name" value="SAP"/>
    <property type="match status" value="1"/>
</dbReference>
<dbReference type="PROSITE" id="PS50800">
    <property type="entry name" value="SAP"/>
    <property type="match status" value="1"/>
</dbReference>
<dbReference type="Proteomes" id="UP000225706">
    <property type="component" value="Unassembled WGS sequence"/>
</dbReference>
<evidence type="ECO:0000313" key="3">
    <source>
        <dbReference type="Proteomes" id="UP000225706"/>
    </source>
</evidence>
<dbReference type="InterPro" id="IPR003034">
    <property type="entry name" value="SAP_dom"/>
</dbReference>
<sequence length="587" mass="65833">MLAEYTSSLIPGIKQADKDGKFLHDRILDPLGPMAFIYEHLNEILSACKEHGTVLLSSDQLQGLFNASAHGLSLLENSSALHAKERRSTVLKKIKKCLFGSGFDERLKRQMLPRKVGECSACESPQGVYGQTGRRSSTNCLELLADAFAVKVFARNKIQMKIRLLVDNVSANHYVNKMGAQLPKFISWRPDPEAEAFDAFSQDWSKDNETEALKSFTNITNLTPVQTSLWLHESGVLGASPDGLVGDDSVSEWHQVFTSPEDMEEAFNNHFTSIGQTLACELPTVDIDPLDYVKPPDRVYSFERINVEEVVNLVKVNTPNHMRNKMAVKYSSDFEIEDELSQKSVEQLRGLLKGKGLPTTGKKKVLVQRLVDNYYESKNSVKLEPSKESFEDMNFTKFSNELTPAANAKQQQEIASIRLKAKLPWIDNGDLPNVQKFTYLHSVLTGNALQAIQGFEVTGANYQPAVECIKHTYGRKRVVISSLVKSVVQMDAKYVVTAPSLRDLYDTLKNRTRALEALGEIPKSHVCILLPIFEAAKCFEATTYAKQLMKTARRNQQQVNFAGKQKVEKETVKLSEAPCYWCSGNHR</sequence>
<gene>
    <name evidence="2" type="ORF">AWC38_SpisGene22270</name>
</gene>
<organism evidence="2 3">
    <name type="scientific">Stylophora pistillata</name>
    <name type="common">Smooth cauliflower coral</name>
    <dbReference type="NCBI Taxonomy" id="50429"/>
    <lineage>
        <taxon>Eukaryota</taxon>
        <taxon>Metazoa</taxon>
        <taxon>Cnidaria</taxon>
        <taxon>Anthozoa</taxon>
        <taxon>Hexacorallia</taxon>
        <taxon>Scleractinia</taxon>
        <taxon>Astrocoeniina</taxon>
        <taxon>Pocilloporidae</taxon>
        <taxon>Stylophora</taxon>
    </lineage>
</organism>
<accession>A0A2B4RBM8</accession>
<keyword evidence="3" id="KW-1185">Reference proteome</keyword>
<dbReference type="Pfam" id="PF03564">
    <property type="entry name" value="DUF1759"/>
    <property type="match status" value="1"/>
</dbReference>
<proteinExistence type="predicted"/>
<dbReference type="InterPro" id="IPR005312">
    <property type="entry name" value="DUF1759"/>
</dbReference>
<dbReference type="Gene3D" id="3.90.320.10">
    <property type="match status" value="1"/>
</dbReference>
<dbReference type="Gene3D" id="1.10.720.30">
    <property type="entry name" value="SAP domain"/>
    <property type="match status" value="1"/>
</dbReference>
<protein>
    <recommendedName>
        <fullName evidence="1">SAP domain-containing protein</fullName>
    </recommendedName>
</protein>
<dbReference type="InterPro" id="IPR011604">
    <property type="entry name" value="PDDEXK-like_dom_sf"/>
</dbReference>